<dbReference type="Proteomes" id="UP000785200">
    <property type="component" value="Unassembled WGS sequence"/>
</dbReference>
<dbReference type="InterPro" id="IPR047122">
    <property type="entry name" value="Trans-enoyl_RdTase-like"/>
</dbReference>
<comment type="caution">
    <text evidence="4">The sequence shown here is derived from an EMBL/GenBank/DDBJ whole genome shotgun (WGS) entry which is preliminary data.</text>
</comment>
<dbReference type="Pfam" id="PF08240">
    <property type="entry name" value="ADH_N"/>
    <property type="match status" value="1"/>
</dbReference>
<dbReference type="PANTHER" id="PTHR45348">
    <property type="entry name" value="HYPOTHETICAL OXIDOREDUCTASE (EUROFUNG)"/>
    <property type="match status" value="1"/>
</dbReference>
<dbReference type="SUPFAM" id="SSF51735">
    <property type="entry name" value="NAD(P)-binding Rossmann-fold domains"/>
    <property type="match status" value="1"/>
</dbReference>
<accession>A0A9P6VL67</accession>
<dbReference type="PANTHER" id="PTHR45348:SF5">
    <property type="entry name" value="OXIDOREDUCTASE, PUTATIVE (AFU_ORTHOLOGUE AFUA_8G01420)-RELATED"/>
    <property type="match status" value="1"/>
</dbReference>
<dbReference type="CDD" id="cd08249">
    <property type="entry name" value="enoyl_reductase_like"/>
    <property type="match status" value="1"/>
</dbReference>
<dbReference type="InterPro" id="IPR011032">
    <property type="entry name" value="GroES-like_sf"/>
</dbReference>
<keyword evidence="2" id="KW-0560">Oxidoreductase</keyword>
<dbReference type="OrthoDB" id="3233595at2759"/>
<evidence type="ECO:0000313" key="5">
    <source>
        <dbReference type="Proteomes" id="UP000785200"/>
    </source>
</evidence>
<dbReference type="Gene3D" id="3.90.180.10">
    <property type="entry name" value="Medium-chain alcohol dehydrogenases, catalytic domain"/>
    <property type="match status" value="1"/>
</dbReference>
<evidence type="ECO:0000259" key="3">
    <source>
        <dbReference type="SMART" id="SM00829"/>
    </source>
</evidence>
<comment type="similarity">
    <text evidence="1">Belongs to the zinc-containing alcohol dehydrogenase family.</text>
</comment>
<dbReference type="SMART" id="SM00829">
    <property type="entry name" value="PKS_ER"/>
    <property type="match status" value="1"/>
</dbReference>
<feature type="domain" description="Enoyl reductase (ER)" evidence="3">
    <location>
        <begin position="9"/>
        <end position="251"/>
    </location>
</feature>
<keyword evidence="5" id="KW-1185">Reference proteome</keyword>
<dbReference type="EMBL" id="VNKQ01000007">
    <property type="protein sequence ID" value="KAG0649630.1"/>
    <property type="molecule type" value="Genomic_DNA"/>
</dbReference>
<evidence type="ECO:0000256" key="1">
    <source>
        <dbReference type="ARBA" id="ARBA00008072"/>
    </source>
</evidence>
<dbReference type="AlphaFoldDB" id="A0A9P6VL67"/>
<evidence type="ECO:0000256" key="2">
    <source>
        <dbReference type="ARBA" id="ARBA00023002"/>
    </source>
</evidence>
<name>A0A9P6VL67_9HELO</name>
<dbReference type="Gene3D" id="3.40.50.720">
    <property type="entry name" value="NAD(P)-binding Rossmann-like Domain"/>
    <property type="match status" value="1"/>
</dbReference>
<proteinExistence type="inferred from homology"/>
<reference evidence="4" key="1">
    <citation type="submission" date="2019-07" db="EMBL/GenBank/DDBJ databases">
        <title>Hyphodiscus hymeniophilus genome sequencing and assembly.</title>
        <authorList>
            <person name="Kramer G."/>
            <person name="Nodwell J."/>
        </authorList>
    </citation>
    <scope>NUCLEOTIDE SEQUENCE</scope>
    <source>
        <strain evidence="4">ATCC 34498</strain>
    </source>
</reference>
<evidence type="ECO:0000313" key="4">
    <source>
        <dbReference type="EMBL" id="KAG0649630.1"/>
    </source>
</evidence>
<dbReference type="InterPro" id="IPR036291">
    <property type="entry name" value="NAD(P)-bd_dom_sf"/>
</dbReference>
<protein>
    <submittedName>
        <fullName evidence="4">Trans-enoyl reductase fsr4</fullName>
    </submittedName>
</protein>
<dbReference type="InterPro" id="IPR013154">
    <property type="entry name" value="ADH-like_N"/>
</dbReference>
<dbReference type="SUPFAM" id="SSF50129">
    <property type="entry name" value="GroES-like"/>
    <property type="match status" value="1"/>
</dbReference>
<dbReference type="InterPro" id="IPR020843">
    <property type="entry name" value="ER"/>
</dbReference>
<gene>
    <name evidence="4" type="ORF">D0Z07_3666</name>
</gene>
<dbReference type="GO" id="GO:0016651">
    <property type="term" value="F:oxidoreductase activity, acting on NAD(P)H"/>
    <property type="evidence" value="ECO:0007669"/>
    <property type="project" value="InterPro"/>
</dbReference>
<organism evidence="4 5">
    <name type="scientific">Hyphodiscus hymeniophilus</name>
    <dbReference type="NCBI Taxonomy" id="353542"/>
    <lineage>
        <taxon>Eukaryota</taxon>
        <taxon>Fungi</taxon>
        <taxon>Dikarya</taxon>
        <taxon>Ascomycota</taxon>
        <taxon>Pezizomycotina</taxon>
        <taxon>Leotiomycetes</taxon>
        <taxon>Helotiales</taxon>
        <taxon>Hyphodiscaceae</taxon>
        <taxon>Hyphodiscus</taxon>
    </lineage>
</organism>
<sequence length="357" mass="38518">MKEAIVAKGPKVTIHDVPIPTPNADQVLIKVIYSGSNPKDWKRPQLYEPHNSGDDIAGIVESVGENVTEFKKGDRVAAFHQMMSDHGSFAEYAIAWAYTTFHLPKKTSFEEAATIPLAAMTAAVGLYQRLSLPEPWNATTTQTPLIVYGASGAVGAYTIKLAQMSNIHPIIAVAGRGQSFVEGLITRSKGDTIVDYRNGDEAVVSGIKEALSKAGAKEVKYAFDAVSEKNSFQNISQVLSKQGGSQITLVLPGSDYKEIPDYIQKSTTMVGSVHMDIPADSTEGKAGIKTGGKDFGYVFFRFFGRGLQEGWFTAHPHEVIPGGLNGIEQGLTNLKNGVNSATKYVFKIGETKEATKI</sequence>